<name>A0A8D8FX06_CULPI</name>
<reference evidence="1" key="1">
    <citation type="submission" date="2021-05" db="EMBL/GenBank/DDBJ databases">
        <authorList>
            <person name="Alioto T."/>
            <person name="Alioto T."/>
            <person name="Gomez Garrido J."/>
        </authorList>
    </citation>
    <scope>NUCLEOTIDE SEQUENCE</scope>
</reference>
<proteinExistence type="predicted"/>
<dbReference type="AlphaFoldDB" id="A0A8D8FX06"/>
<sequence>MEPCILSLVVGHDQARNSGSHRSGRKKKVRRYRLRWIDLDLVQAVDVVLQLRRGNADPLLGKVIHKGLVEVDRSYAADLACTHPESSAGRRSGILYGRTLGALPAGTSNSTTTSNGKTGMCCW</sequence>
<dbReference type="EMBL" id="HBUE01103394">
    <property type="protein sequence ID" value="CAG6486210.1"/>
    <property type="molecule type" value="Transcribed_RNA"/>
</dbReference>
<accession>A0A8D8FX06</accession>
<organism evidence="1">
    <name type="scientific">Culex pipiens</name>
    <name type="common">House mosquito</name>
    <dbReference type="NCBI Taxonomy" id="7175"/>
    <lineage>
        <taxon>Eukaryota</taxon>
        <taxon>Metazoa</taxon>
        <taxon>Ecdysozoa</taxon>
        <taxon>Arthropoda</taxon>
        <taxon>Hexapoda</taxon>
        <taxon>Insecta</taxon>
        <taxon>Pterygota</taxon>
        <taxon>Neoptera</taxon>
        <taxon>Endopterygota</taxon>
        <taxon>Diptera</taxon>
        <taxon>Nematocera</taxon>
        <taxon>Culicoidea</taxon>
        <taxon>Culicidae</taxon>
        <taxon>Culicinae</taxon>
        <taxon>Culicini</taxon>
        <taxon>Culex</taxon>
        <taxon>Culex</taxon>
    </lineage>
</organism>
<evidence type="ECO:0000313" key="1">
    <source>
        <dbReference type="EMBL" id="CAG6486210.1"/>
    </source>
</evidence>
<protein>
    <submittedName>
        <fullName evidence="1">(northern house mosquito) hypothetical protein</fullName>
    </submittedName>
</protein>